<dbReference type="SUPFAM" id="SSF48264">
    <property type="entry name" value="Cytochrome P450"/>
    <property type="match status" value="1"/>
</dbReference>
<accession>A0A1V8ZYQ9</accession>
<dbReference type="Proteomes" id="UP000192591">
    <property type="component" value="Unassembled WGS sequence"/>
</dbReference>
<evidence type="ECO:0000256" key="1">
    <source>
        <dbReference type="ARBA" id="ARBA00001971"/>
    </source>
</evidence>
<dbReference type="PANTHER" id="PTHR24305">
    <property type="entry name" value="CYTOCHROME P450"/>
    <property type="match status" value="1"/>
</dbReference>
<gene>
    <name evidence="7" type="ORF">B1813_18735</name>
</gene>
<keyword evidence="5 6" id="KW-0349">Heme</keyword>
<dbReference type="PROSITE" id="PS00086">
    <property type="entry name" value="CYTOCHROME_P450"/>
    <property type="match status" value="1"/>
</dbReference>
<keyword evidence="4 5" id="KW-0408">Iron</keyword>
<proteinExistence type="inferred from homology"/>
<reference evidence="7 8" key="1">
    <citation type="submission" date="2017-02" db="EMBL/GenBank/DDBJ databases">
        <title>Draft genome of Saccharomonospora sp. 154.</title>
        <authorList>
            <person name="Alonso-Carmona G.S."/>
            <person name="De La Haba R."/>
            <person name="Vera-Gargallo B."/>
            <person name="Sandoval-Trujillo A.H."/>
            <person name="Ramirez-Duran N."/>
            <person name="Ventosa A."/>
        </authorList>
    </citation>
    <scope>NUCLEOTIDE SEQUENCE [LARGE SCALE GENOMIC DNA]</scope>
    <source>
        <strain evidence="7 8">LRS4.154</strain>
    </source>
</reference>
<evidence type="ECO:0000256" key="3">
    <source>
        <dbReference type="ARBA" id="ARBA00022723"/>
    </source>
</evidence>
<keyword evidence="8" id="KW-1185">Reference proteome</keyword>
<sequence length="419" mass="46082">MNRTELRLALRTLPFLDAHRAEPARHVVLAADPPKLLVWDPGTVEWLFRSDGELDHPGSRSLRPLFGPHSLLWVDGERHTAYRRTLGPPLRGRRLSAYEGLIADTVRDAVSALRPGDTVGLADWTRALALRIIARIVLGDLDTRTERVLDGFTAWIDDALGSRRRTLAHRFLRGGLPRSGAGLDAELVSWARAESRPDPPALAALLRQADGPLADLPDGELRDQLVSLLFAGHETTASAAAWTLYRLSRDEALRDEVLAELDAPGAAGRAAPPASAVPLLTSVISETLRLAPPVTVAENRRLRAPARLLGRNLPEGTTLTTSIYLAQRQGEAFADPLHFDPHRFVSRRYDPARYLPFGGGSRRCLGASLAMLELRVIVAAVLRRREWRCLNPGSARLSLRGHAMAPSSRLRMRVTACRD</sequence>
<dbReference type="RefSeq" id="WP_081194109.1">
    <property type="nucleotide sequence ID" value="NZ_MWIH01000008.1"/>
</dbReference>
<evidence type="ECO:0000256" key="5">
    <source>
        <dbReference type="PIRSR" id="PIRSR602403-1"/>
    </source>
</evidence>
<dbReference type="PRINTS" id="PR00465">
    <property type="entry name" value="EP450IV"/>
</dbReference>
<dbReference type="PANTHER" id="PTHR24305:SF166">
    <property type="entry name" value="CYTOCHROME P450 12A4, MITOCHONDRIAL-RELATED"/>
    <property type="match status" value="1"/>
</dbReference>
<dbReference type="InterPro" id="IPR036396">
    <property type="entry name" value="Cyt_P450_sf"/>
</dbReference>
<dbReference type="InterPro" id="IPR001128">
    <property type="entry name" value="Cyt_P450"/>
</dbReference>
<comment type="cofactor">
    <cofactor evidence="1 5">
        <name>heme</name>
        <dbReference type="ChEBI" id="CHEBI:30413"/>
    </cofactor>
</comment>
<protein>
    <submittedName>
        <fullName evidence="7">Cytochrome</fullName>
    </submittedName>
</protein>
<dbReference type="GO" id="GO:0005506">
    <property type="term" value="F:iron ion binding"/>
    <property type="evidence" value="ECO:0007669"/>
    <property type="project" value="InterPro"/>
</dbReference>
<dbReference type="EMBL" id="MWIH01000008">
    <property type="protein sequence ID" value="OQO89883.1"/>
    <property type="molecule type" value="Genomic_DNA"/>
</dbReference>
<name>A0A1V8ZYQ9_SACPI</name>
<comment type="caution">
    <text evidence="7">The sequence shown here is derived from an EMBL/GenBank/DDBJ whole genome shotgun (WGS) entry which is preliminary data.</text>
</comment>
<evidence type="ECO:0000256" key="6">
    <source>
        <dbReference type="RuleBase" id="RU000461"/>
    </source>
</evidence>
<dbReference type="InterPro" id="IPR002403">
    <property type="entry name" value="Cyt_P450_E_grp-IV"/>
</dbReference>
<dbReference type="Gene3D" id="1.10.630.10">
    <property type="entry name" value="Cytochrome P450"/>
    <property type="match status" value="1"/>
</dbReference>
<evidence type="ECO:0000256" key="4">
    <source>
        <dbReference type="ARBA" id="ARBA00023004"/>
    </source>
</evidence>
<keyword evidence="3 5" id="KW-0479">Metal-binding</keyword>
<feature type="binding site" description="axial binding residue" evidence="5">
    <location>
        <position position="364"/>
    </location>
    <ligand>
        <name>heme</name>
        <dbReference type="ChEBI" id="CHEBI:30413"/>
    </ligand>
    <ligandPart>
        <name>Fe</name>
        <dbReference type="ChEBI" id="CHEBI:18248"/>
    </ligandPart>
</feature>
<dbReference type="STRING" id="1962155.B1813_18735"/>
<evidence type="ECO:0000256" key="2">
    <source>
        <dbReference type="ARBA" id="ARBA00010617"/>
    </source>
</evidence>
<comment type="similarity">
    <text evidence="2 6">Belongs to the cytochrome P450 family.</text>
</comment>
<dbReference type="GO" id="GO:0004497">
    <property type="term" value="F:monooxygenase activity"/>
    <property type="evidence" value="ECO:0007669"/>
    <property type="project" value="UniProtKB-KW"/>
</dbReference>
<dbReference type="Pfam" id="PF00067">
    <property type="entry name" value="p450"/>
    <property type="match status" value="1"/>
</dbReference>
<organism evidence="7 8">
    <name type="scientific">Saccharomonospora piscinae</name>
    <dbReference type="NCBI Taxonomy" id="687388"/>
    <lineage>
        <taxon>Bacteria</taxon>
        <taxon>Bacillati</taxon>
        <taxon>Actinomycetota</taxon>
        <taxon>Actinomycetes</taxon>
        <taxon>Pseudonocardiales</taxon>
        <taxon>Pseudonocardiaceae</taxon>
        <taxon>Saccharomonospora</taxon>
    </lineage>
</organism>
<dbReference type="InterPro" id="IPR017972">
    <property type="entry name" value="Cyt_P450_CS"/>
</dbReference>
<evidence type="ECO:0000313" key="7">
    <source>
        <dbReference type="EMBL" id="OQO89883.1"/>
    </source>
</evidence>
<evidence type="ECO:0000313" key="8">
    <source>
        <dbReference type="Proteomes" id="UP000192591"/>
    </source>
</evidence>
<dbReference type="AlphaFoldDB" id="A0A1V8ZYQ9"/>
<dbReference type="PRINTS" id="PR00385">
    <property type="entry name" value="P450"/>
</dbReference>
<keyword evidence="6" id="KW-0560">Oxidoreductase</keyword>
<dbReference type="InterPro" id="IPR050121">
    <property type="entry name" value="Cytochrome_P450_monoxygenase"/>
</dbReference>
<keyword evidence="6" id="KW-0503">Monooxygenase</keyword>
<dbReference type="GO" id="GO:0020037">
    <property type="term" value="F:heme binding"/>
    <property type="evidence" value="ECO:0007669"/>
    <property type="project" value="InterPro"/>
</dbReference>
<dbReference type="GO" id="GO:0016705">
    <property type="term" value="F:oxidoreductase activity, acting on paired donors, with incorporation or reduction of molecular oxygen"/>
    <property type="evidence" value="ECO:0007669"/>
    <property type="project" value="InterPro"/>
</dbReference>